<organism evidence="2 3">
    <name type="scientific">Ambispora gerdemannii</name>
    <dbReference type="NCBI Taxonomy" id="144530"/>
    <lineage>
        <taxon>Eukaryota</taxon>
        <taxon>Fungi</taxon>
        <taxon>Fungi incertae sedis</taxon>
        <taxon>Mucoromycota</taxon>
        <taxon>Glomeromycotina</taxon>
        <taxon>Glomeromycetes</taxon>
        <taxon>Archaeosporales</taxon>
        <taxon>Ambisporaceae</taxon>
        <taxon>Ambispora</taxon>
    </lineage>
</organism>
<dbReference type="AlphaFoldDB" id="A0A9N8YUI0"/>
<dbReference type="Proteomes" id="UP000789831">
    <property type="component" value="Unassembled WGS sequence"/>
</dbReference>
<gene>
    <name evidence="2" type="ORF">AGERDE_LOCUS1681</name>
</gene>
<dbReference type="SUPFAM" id="SSF50965">
    <property type="entry name" value="Galactose oxidase, central domain"/>
    <property type="match status" value="1"/>
</dbReference>
<protein>
    <submittedName>
        <fullName evidence="2">8192_t:CDS:1</fullName>
    </submittedName>
</protein>
<keyword evidence="1" id="KW-0732">Signal</keyword>
<comment type="caution">
    <text evidence="2">The sequence shown here is derived from an EMBL/GenBank/DDBJ whole genome shotgun (WGS) entry which is preliminary data.</text>
</comment>
<keyword evidence="3" id="KW-1185">Reference proteome</keyword>
<dbReference type="InterPro" id="IPR011043">
    <property type="entry name" value="Gal_Oxase/kelch_b-propeller"/>
</dbReference>
<proteinExistence type="predicted"/>
<reference evidence="2" key="1">
    <citation type="submission" date="2021-06" db="EMBL/GenBank/DDBJ databases">
        <authorList>
            <person name="Kallberg Y."/>
            <person name="Tangrot J."/>
            <person name="Rosling A."/>
        </authorList>
    </citation>
    <scope>NUCLEOTIDE SEQUENCE</scope>
    <source>
        <strain evidence="2">MT106</strain>
    </source>
</reference>
<dbReference type="SUPFAM" id="SSF117281">
    <property type="entry name" value="Kelch motif"/>
    <property type="match status" value="1"/>
</dbReference>
<feature type="chain" id="PRO_5040415257" evidence="1">
    <location>
        <begin position="27"/>
        <end position="422"/>
    </location>
</feature>
<evidence type="ECO:0000313" key="2">
    <source>
        <dbReference type="EMBL" id="CAG8450187.1"/>
    </source>
</evidence>
<name>A0A9N8YUI0_9GLOM</name>
<evidence type="ECO:0000313" key="3">
    <source>
        <dbReference type="Proteomes" id="UP000789831"/>
    </source>
</evidence>
<dbReference type="PANTHER" id="PTHR23244">
    <property type="entry name" value="KELCH REPEAT DOMAIN"/>
    <property type="match status" value="1"/>
</dbReference>
<sequence length="422" mass="47161">MNLSISLVSRLFRLLFLFNAVNVLQAFIPLPRFGHNANLINNKIYYFGGKDSNGNVSHDLFYLDLTLTSTPQYLYASNSSKSPEFSLLNYTGDFQGTYLSGSTAWKNSIYAFGGEGAKEGDFKNTFIKIRIDSNPIIIEQLDNTNAPSPRGRLTPVVDKQGKIYFFGGWDGTGSDNTMYIFDSNSATWTTVKSDSAPDMIWGYAAILTDDERILYIGGNHHDKIRYMPFDSIPVFNINTSDWERINTTADIPIAGRVAHVAILDRIYRTNDVIFVSINELKVADKKRVIIYGGERDSSDKTTNGGIVVLDLSTKKFTQPNIEGKRPDYIPYRTTATYFNDYIFVAFGNRNNIPSVEFNILDIYNGTLKWVQMANLTRPPSNGPDNGAGSVVDKPSANVGILIILAIVFGIKNGRFYELEIPI</sequence>
<dbReference type="Pfam" id="PF24681">
    <property type="entry name" value="Kelch_KLHDC2_KLHL20_DRC7"/>
    <property type="match status" value="1"/>
</dbReference>
<accession>A0A9N8YUI0</accession>
<dbReference type="EMBL" id="CAJVPL010000121">
    <property type="protein sequence ID" value="CAG8450187.1"/>
    <property type="molecule type" value="Genomic_DNA"/>
</dbReference>
<feature type="signal peptide" evidence="1">
    <location>
        <begin position="1"/>
        <end position="26"/>
    </location>
</feature>
<evidence type="ECO:0000256" key="1">
    <source>
        <dbReference type="SAM" id="SignalP"/>
    </source>
</evidence>
<dbReference type="OrthoDB" id="432528at2759"/>
<dbReference type="InterPro" id="IPR015915">
    <property type="entry name" value="Kelch-typ_b-propeller"/>
</dbReference>
<dbReference type="Gene3D" id="2.120.10.80">
    <property type="entry name" value="Kelch-type beta propeller"/>
    <property type="match status" value="2"/>
</dbReference>